<proteinExistence type="predicted"/>
<gene>
    <name evidence="3" type="ORF">PoB_003138100</name>
</gene>
<reference evidence="3 4" key="1">
    <citation type="journal article" date="2021" name="Elife">
        <title>Chloroplast acquisition without the gene transfer in kleptoplastic sea slugs, Plakobranchus ocellatus.</title>
        <authorList>
            <person name="Maeda T."/>
            <person name="Takahashi S."/>
            <person name="Yoshida T."/>
            <person name="Shimamura S."/>
            <person name="Takaki Y."/>
            <person name="Nagai Y."/>
            <person name="Toyoda A."/>
            <person name="Suzuki Y."/>
            <person name="Arimoto A."/>
            <person name="Ishii H."/>
            <person name="Satoh N."/>
            <person name="Nishiyama T."/>
            <person name="Hasebe M."/>
            <person name="Maruyama T."/>
            <person name="Minagawa J."/>
            <person name="Obokata J."/>
            <person name="Shigenobu S."/>
        </authorList>
    </citation>
    <scope>NUCLEOTIDE SEQUENCE [LARGE SCALE GENOMIC DNA]</scope>
</reference>
<feature type="region of interest" description="Disordered" evidence="1">
    <location>
        <begin position="1525"/>
        <end position="1733"/>
    </location>
</feature>
<dbReference type="InterPro" id="IPR052709">
    <property type="entry name" value="Transposase-MT_Hybrid"/>
</dbReference>
<dbReference type="InterPro" id="IPR032675">
    <property type="entry name" value="LRR_dom_sf"/>
</dbReference>
<feature type="compositionally biased region" description="Acidic residues" evidence="1">
    <location>
        <begin position="308"/>
        <end position="326"/>
    </location>
</feature>
<feature type="compositionally biased region" description="Acidic residues" evidence="1">
    <location>
        <begin position="1609"/>
        <end position="1624"/>
    </location>
</feature>
<dbReference type="InterPro" id="IPR036047">
    <property type="entry name" value="F-box-like_dom_sf"/>
</dbReference>
<dbReference type="InterPro" id="IPR011011">
    <property type="entry name" value="Znf_FYVE_PHD"/>
</dbReference>
<feature type="region of interest" description="Disordered" evidence="1">
    <location>
        <begin position="984"/>
        <end position="1118"/>
    </location>
</feature>
<feature type="compositionally biased region" description="Basic and acidic residues" evidence="1">
    <location>
        <begin position="246"/>
        <end position="261"/>
    </location>
</feature>
<feature type="compositionally biased region" description="Low complexity" evidence="1">
    <location>
        <begin position="1030"/>
        <end position="1045"/>
    </location>
</feature>
<feature type="compositionally biased region" description="Basic and acidic residues" evidence="1">
    <location>
        <begin position="1446"/>
        <end position="1456"/>
    </location>
</feature>
<feature type="region of interest" description="Disordered" evidence="1">
    <location>
        <begin position="450"/>
        <end position="478"/>
    </location>
</feature>
<feature type="compositionally biased region" description="Polar residues" evidence="1">
    <location>
        <begin position="1198"/>
        <end position="1208"/>
    </location>
</feature>
<feature type="compositionally biased region" description="Polar residues" evidence="1">
    <location>
        <begin position="340"/>
        <end position="369"/>
    </location>
</feature>
<evidence type="ECO:0000256" key="1">
    <source>
        <dbReference type="SAM" id="MobiDB-lite"/>
    </source>
</evidence>
<feature type="compositionally biased region" description="Pro residues" evidence="1">
    <location>
        <begin position="467"/>
        <end position="476"/>
    </location>
</feature>
<feature type="domain" description="F-box" evidence="2">
    <location>
        <begin position="496"/>
        <end position="535"/>
    </location>
</feature>
<feature type="compositionally biased region" description="Low complexity" evidence="1">
    <location>
        <begin position="1638"/>
        <end position="1653"/>
    </location>
</feature>
<feature type="compositionally biased region" description="Acidic residues" evidence="1">
    <location>
        <begin position="1329"/>
        <end position="1363"/>
    </location>
</feature>
<feature type="compositionally biased region" description="Basic residues" evidence="1">
    <location>
        <begin position="1107"/>
        <end position="1118"/>
    </location>
</feature>
<feature type="compositionally biased region" description="Acidic residues" evidence="1">
    <location>
        <begin position="1719"/>
        <end position="1730"/>
    </location>
</feature>
<name>A0AAV4AE02_9GAST</name>
<feature type="region of interest" description="Disordered" evidence="1">
    <location>
        <begin position="169"/>
        <end position="280"/>
    </location>
</feature>
<feature type="compositionally biased region" description="Acidic residues" evidence="1">
    <location>
        <begin position="1654"/>
        <end position="1664"/>
    </location>
</feature>
<dbReference type="PANTHER" id="PTHR46060:SF1">
    <property type="entry name" value="MARINER MOS1 TRANSPOSASE-LIKE PROTEIN"/>
    <property type="match status" value="1"/>
</dbReference>
<dbReference type="PANTHER" id="PTHR46060">
    <property type="entry name" value="MARINER MOS1 TRANSPOSASE-LIKE PROTEIN"/>
    <property type="match status" value="1"/>
</dbReference>
<dbReference type="Pfam" id="PF01359">
    <property type="entry name" value="Transposase_1"/>
    <property type="match status" value="1"/>
</dbReference>
<dbReference type="InterPro" id="IPR001888">
    <property type="entry name" value="Transposase_1"/>
</dbReference>
<feature type="compositionally biased region" description="Basic residues" evidence="1">
    <location>
        <begin position="1404"/>
        <end position="1427"/>
    </location>
</feature>
<dbReference type="SUPFAM" id="SSF57903">
    <property type="entry name" value="FYVE/PHD zinc finger"/>
    <property type="match status" value="1"/>
</dbReference>
<dbReference type="InterPro" id="IPR001810">
    <property type="entry name" value="F-box_dom"/>
</dbReference>
<evidence type="ECO:0000313" key="3">
    <source>
        <dbReference type="EMBL" id="GFO04876.1"/>
    </source>
</evidence>
<feature type="compositionally biased region" description="Polar residues" evidence="1">
    <location>
        <begin position="117"/>
        <end position="130"/>
    </location>
</feature>
<feature type="compositionally biased region" description="Basic and acidic residues" evidence="1">
    <location>
        <begin position="1277"/>
        <end position="1297"/>
    </location>
</feature>
<feature type="region of interest" description="Disordered" evidence="1">
    <location>
        <begin position="293"/>
        <end position="374"/>
    </location>
</feature>
<dbReference type="Proteomes" id="UP000735302">
    <property type="component" value="Unassembled WGS sequence"/>
</dbReference>
<feature type="region of interest" description="Disordered" evidence="1">
    <location>
        <begin position="1277"/>
        <end position="1495"/>
    </location>
</feature>
<sequence length="1935" mass="213064">MIGQPVLHPRTSTSNLPVQILPKGLFGAPTSISDTSTLSNIFPPPPPLASRPTFATLGLPPLRTMTSIAPQFVSRVPPPLVAAPRRPPALQPCPSLLETIRPSAPKQIILDIPPGLQQSHQAQPTSTPPLQSGRPFAPNIPLQHGSQKSQEMPVLASALATDSDIIKGNDLNLEGNEQGVRGKDQLQCQEKTDEPEVIRDSSDSSVSSDDEVQIVAKSDKDLTSAETGLLHRKRQAPSESSFSDTEDAHKAKCARLEDQKSVKSAVGKEQGTHLQGTVLPSTKSVLSNMLRKKNITPATTDSNKENDLDVYDDDDDEEEEEDEDEFLPPVSFAPEASLAPKSQNEQSDGSPQCVSTTRAEATADRNSAVTSNLLSQTTQSTVAICSTSISVNTNSSNAQLLTLPPSLREKLDLSQPLLLTLNGKEIEIPVSHVLDTKDSLKVLLPPGMSTPVSGSSQTLSVSVSNVAPPPSSPPPKLTKSTHLHLSFKRLQDCVGIMTNIFKFFSLPSLLRLSQVNKAWLRMFYQPSLWQTVNFRSVYVKDWDQASKFLQRVCVKKLNLSGMVLRRDIESESWQRIQRMVPVITTLTELQFGRVPSNVIEGLMEKLPQTVNISADFIIDTIPNSYKDRVSQSRWAERHVDNMASALTSVGLGMSPADAARKFNVAESDLLHLRQDRMYVLTPEEESLVVLCCTRLAQMGFSITISSFLIKCQEMFARRYSTSVPVPIFDGACSQLYQRNSPFFFGELSQNPGQSLSLKLDRHYAKLGNLYDNICRPKKMTAEQVYMFDMQAFRLMSDTQVGARRGSVTCTLMWATDASSLSVRPTMLVTPVALTPEQSHENIHSVVAKNGVATPTHVQQYFRELITSAIKFPIVVLCHTDASNFSESMVSMCFQHQVYLMNTHVDIAKYVFPGCQGGLLHMLKKQVPSMSMTRDGFLSRLKLLLEKCVLNIHMSTKLAFTATGIFPVNRKAPLQYRSKSMSELMSQNSSASANISSAKTESQLQASETDSKESKQPGSSTVSEYSDDNDNNLGGEDSDSGSGSDIELIEEPSNSNRVSVRPSTLVQTTKPSAANVNKISETSPPEKSTGDSGKVGKEGFSAEENKKENKHGKGRKTKHSKLYVLASKLLSIAKRGPIKHSSNKYKPLKPLKPAQLLKDQVPVIKKTVNGTNVISILPLSASLISSESFSKSLTSVSLDQKNVDPQSKSVAKGLESNLPPLAIEDKKNNSMPSKEPVEKSALTLSPSKYKALVRKHIQEAIEAVVEESREYARQVERGGVHGDEIMPEKWMQRQRERQAAQANSSTLKKVGGTSIVLKTSCFGESSAQKDEEEDSEEEEEENVDEDEEVEATSSEEEEEDEAEVGVEWTVSTQPKHKETEKSSEKRHKKKKKKSHDSDEEATITKKSKKSKKKKSKKSKKKKHKKRRSRSEAEEIDTSQETSPQKQVEGKDIDDCQREVAVNNGSRLASLANEMKSSSPITENEQSKVNNGALSRKFEVPAQPSHIVDHDYFSKFVDEDSALMIAEEEKPKSDPQILEDSNQAVRESDKLGSGEVVKPQEGSVRVFSSASNEHMYSKAAEVEVEEAMDTSSQDVEIETEEAQSSPTKGMEDDESSDSSSDSESETDTGNGNGRERSEGDSSGSGQGSNSSSSSEESSDAESESVETEQSRKSVSWRKSSSPRKKRGKDASSSDESASASSNSSESESEEDGEKNATASYESDDDEEEEAEEDKCQLCMRSAPPHSSDVLIDWVDCDKNCGRWFHVICIKNSKFSISPCTSTTTCSIMLRKGLNPCAFLQVEAIFSDGVILLDILPQGQCINAARYCSTLDRLKEAIRRKRPGLLRRGVVLQHDNATPHSANLTQQWLQRYGWEILPHPAHSPDLAPSDFHLFGPLKRHLGGMAFETEDDLISELRNWFDNLDVDFFRVGINSLLSR</sequence>
<feature type="region of interest" description="Disordered" evidence="1">
    <location>
        <begin position="1196"/>
        <end position="1241"/>
    </location>
</feature>
<evidence type="ECO:0000259" key="2">
    <source>
        <dbReference type="Pfam" id="PF12937"/>
    </source>
</evidence>
<evidence type="ECO:0000313" key="4">
    <source>
        <dbReference type="Proteomes" id="UP000735302"/>
    </source>
</evidence>
<feature type="compositionally biased region" description="Low complexity" evidence="1">
    <location>
        <begin position="1691"/>
        <end position="1703"/>
    </location>
</feature>
<accession>A0AAV4AE02</accession>
<feature type="compositionally biased region" description="Basic residues" evidence="1">
    <location>
        <begin position="1383"/>
        <end position="1393"/>
    </location>
</feature>
<dbReference type="InterPro" id="IPR036397">
    <property type="entry name" value="RNaseH_sf"/>
</dbReference>
<dbReference type="EMBL" id="BLXT01003742">
    <property type="protein sequence ID" value="GFO04876.1"/>
    <property type="molecule type" value="Genomic_DNA"/>
</dbReference>
<feature type="compositionally biased region" description="Low complexity" evidence="1">
    <location>
        <begin position="452"/>
        <end position="466"/>
    </location>
</feature>
<protein>
    <submittedName>
        <fullName evidence="3">Histone-lysine N-methyltransferase SETMAR</fullName>
    </submittedName>
</protein>
<dbReference type="Gene3D" id="3.80.10.10">
    <property type="entry name" value="Ribonuclease Inhibitor"/>
    <property type="match status" value="1"/>
</dbReference>
<feature type="region of interest" description="Disordered" evidence="1">
    <location>
        <begin position="117"/>
        <end position="151"/>
    </location>
</feature>
<keyword evidence="4" id="KW-1185">Reference proteome</keyword>
<dbReference type="GO" id="GO:0003676">
    <property type="term" value="F:nucleic acid binding"/>
    <property type="evidence" value="ECO:0007669"/>
    <property type="project" value="InterPro"/>
</dbReference>
<feature type="compositionally biased region" description="Polar residues" evidence="1">
    <location>
        <begin position="1051"/>
        <end position="1085"/>
    </location>
</feature>
<dbReference type="Gene3D" id="3.30.420.10">
    <property type="entry name" value="Ribonuclease H-like superfamily/Ribonuclease H"/>
    <property type="match status" value="1"/>
</dbReference>
<feature type="compositionally biased region" description="Polar residues" evidence="1">
    <location>
        <begin position="1473"/>
        <end position="1491"/>
    </location>
</feature>
<feature type="compositionally biased region" description="Polar residues" evidence="1">
    <location>
        <begin position="998"/>
        <end position="1007"/>
    </location>
</feature>
<feature type="compositionally biased region" description="Basic and acidic residues" evidence="1">
    <location>
        <begin position="180"/>
        <end position="202"/>
    </location>
</feature>
<dbReference type="Pfam" id="PF12937">
    <property type="entry name" value="F-box-like"/>
    <property type="match status" value="1"/>
</dbReference>
<feature type="compositionally biased region" description="Low complexity" evidence="1">
    <location>
        <begin position="985"/>
        <end position="997"/>
    </location>
</feature>
<comment type="caution">
    <text evidence="3">The sequence shown here is derived from an EMBL/GenBank/DDBJ whole genome shotgun (WGS) entry which is preliminary data.</text>
</comment>
<organism evidence="3 4">
    <name type="scientific">Plakobranchus ocellatus</name>
    <dbReference type="NCBI Taxonomy" id="259542"/>
    <lineage>
        <taxon>Eukaryota</taxon>
        <taxon>Metazoa</taxon>
        <taxon>Spiralia</taxon>
        <taxon>Lophotrochozoa</taxon>
        <taxon>Mollusca</taxon>
        <taxon>Gastropoda</taxon>
        <taxon>Heterobranchia</taxon>
        <taxon>Euthyneura</taxon>
        <taxon>Panpulmonata</taxon>
        <taxon>Sacoglossa</taxon>
        <taxon>Placobranchoidea</taxon>
        <taxon>Plakobranchidae</taxon>
        <taxon>Plakobranchus</taxon>
    </lineage>
</organism>
<dbReference type="SUPFAM" id="SSF81383">
    <property type="entry name" value="F-box domain"/>
    <property type="match status" value="1"/>
</dbReference>